<dbReference type="EMBL" id="JADKPV010000001">
    <property type="protein sequence ID" value="MBF4500719.1"/>
    <property type="molecule type" value="Genomic_DNA"/>
</dbReference>
<dbReference type="GO" id="GO:0005886">
    <property type="term" value="C:plasma membrane"/>
    <property type="evidence" value="ECO:0007669"/>
    <property type="project" value="TreeGrafter"/>
</dbReference>
<comment type="caution">
    <text evidence="11">The sequence shown here is derived from an EMBL/GenBank/DDBJ whole genome shotgun (WGS) entry which is preliminary data.</text>
</comment>
<dbReference type="InterPro" id="IPR058533">
    <property type="entry name" value="Cation_efflux_TM"/>
</dbReference>
<feature type="transmembrane region" description="Helical" evidence="8">
    <location>
        <begin position="122"/>
        <end position="139"/>
    </location>
</feature>
<accession>A0A8J7KL10</accession>
<dbReference type="Proteomes" id="UP000622653">
    <property type="component" value="Unassembled WGS sequence"/>
</dbReference>
<keyword evidence="5 8" id="KW-1133">Transmembrane helix</keyword>
<evidence type="ECO:0000256" key="2">
    <source>
        <dbReference type="ARBA" id="ARBA00008873"/>
    </source>
</evidence>
<comment type="subcellular location">
    <subcellularLocation>
        <location evidence="1">Membrane</location>
        <topology evidence="1">Multi-pass membrane protein</topology>
    </subcellularLocation>
</comment>
<evidence type="ECO:0000259" key="9">
    <source>
        <dbReference type="Pfam" id="PF01545"/>
    </source>
</evidence>
<dbReference type="InterPro" id="IPR036837">
    <property type="entry name" value="Cation_efflux_CTD_sf"/>
</dbReference>
<keyword evidence="12" id="KW-1185">Reference proteome</keyword>
<evidence type="ECO:0000313" key="11">
    <source>
        <dbReference type="EMBL" id="MBF4500719.1"/>
    </source>
</evidence>
<dbReference type="SUPFAM" id="SSF161111">
    <property type="entry name" value="Cation efflux protein transmembrane domain-like"/>
    <property type="match status" value="1"/>
</dbReference>
<feature type="transmembrane region" description="Helical" evidence="8">
    <location>
        <begin position="23"/>
        <end position="44"/>
    </location>
</feature>
<keyword evidence="7 8" id="KW-0472">Membrane</keyword>
<dbReference type="PANTHER" id="PTHR11562:SF17">
    <property type="entry name" value="RE54080P-RELATED"/>
    <property type="match status" value="1"/>
</dbReference>
<evidence type="ECO:0000256" key="1">
    <source>
        <dbReference type="ARBA" id="ARBA00004141"/>
    </source>
</evidence>
<dbReference type="InterPro" id="IPR027469">
    <property type="entry name" value="Cation_efflux_TMD_sf"/>
</dbReference>
<name>A0A8J7KL10_9BACL</name>
<evidence type="ECO:0000256" key="6">
    <source>
        <dbReference type="ARBA" id="ARBA00023065"/>
    </source>
</evidence>
<protein>
    <submittedName>
        <fullName evidence="11">Cation transporter</fullName>
    </submittedName>
</protein>
<dbReference type="AlphaFoldDB" id="A0A8J7KL10"/>
<feature type="domain" description="Cation efflux protein cytoplasmic" evidence="10">
    <location>
        <begin position="221"/>
        <end position="295"/>
    </location>
</feature>
<feature type="transmembrane region" description="Helical" evidence="8">
    <location>
        <begin position="188"/>
        <end position="209"/>
    </location>
</feature>
<dbReference type="RefSeq" id="WP_194562144.1">
    <property type="nucleotide sequence ID" value="NZ_JADKPV010000001.1"/>
</dbReference>
<gene>
    <name evidence="11" type="ORF">IRY55_05015</name>
</gene>
<dbReference type="Pfam" id="PF01545">
    <property type="entry name" value="Cation_efflux"/>
    <property type="match status" value="1"/>
</dbReference>
<reference evidence="11" key="1">
    <citation type="submission" date="2020-11" db="EMBL/GenBank/DDBJ databases">
        <title>Multidrug resistant novel bacterium Savagea serpentis sp. nov., isolated from the scats of a vine snake (Ahaetulla nasuta).</title>
        <authorList>
            <person name="Venkata Ramana V."/>
            <person name="Vikas Patil S."/>
            <person name="Yogita Lugani V."/>
        </authorList>
    </citation>
    <scope>NUCLEOTIDE SEQUENCE</scope>
    <source>
        <strain evidence="11">SN6</strain>
    </source>
</reference>
<evidence type="ECO:0000256" key="8">
    <source>
        <dbReference type="SAM" id="Phobius"/>
    </source>
</evidence>
<keyword evidence="3" id="KW-0813">Transport</keyword>
<dbReference type="SUPFAM" id="SSF160240">
    <property type="entry name" value="Cation efflux protein cytoplasmic domain-like"/>
    <property type="match status" value="1"/>
</dbReference>
<organism evidence="11 12">
    <name type="scientific">Savagea serpentis</name>
    <dbReference type="NCBI Taxonomy" id="2785297"/>
    <lineage>
        <taxon>Bacteria</taxon>
        <taxon>Bacillati</taxon>
        <taxon>Bacillota</taxon>
        <taxon>Bacilli</taxon>
        <taxon>Bacillales</taxon>
        <taxon>Caryophanaceae</taxon>
        <taxon>Savagea</taxon>
    </lineage>
</organism>
<dbReference type="InterPro" id="IPR002524">
    <property type="entry name" value="Cation_efflux"/>
</dbReference>
<feature type="transmembrane region" description="Helical" evidence="8">
    <location>
        <begin position="56"/>
        <end position="75"/>
    </location>
</feature>
<dbReference type="GO" id="GO:0005385">
    <property type="term" value="F:zinc ion transmembrane transporter activity"/>
    <property type="evidence" value="ECO:0007669"/>
    <property type="project" value="TreeGrafter"/>
</dbReference>
<proteinExistence type="inferred from homology"/>
<comment type="similarity">
    <text evidence="2">Belongs to the cation diffusion facilitator (CDF) transporter (TC 2.A.4) family. SLC30A subfamily.</text>
</comment>
<feature type="domain" description="Cation efflux protein transmembrane" evidence="9">
    <location>
        <begin position="25"/>
        <end position="217"/>
    </location>
</feature>
<dbReference type="Gene3D" id="1.20.1510.10">
    <property type="entry name" value="Cation efflux protein transmembrane domain"/>
    <property type="match status" value="1"/>
</dbReference>
<evidence type="ECO:0000313" key="12">
    <source>
        <dbReference type="Proteomes" id="UP000622653"/>
    </source>
</evidence>
<feature type="transmembrane region" description="Helical" evidence="8">
    <location>
        <begin position="160"/>
        <end position="182"/>
    </location>
</feature>
<dbReference type="InterPro" id="IPR050681">
    <property type="entry name" value="CDF/SLC30A"/>
</dbReference>
<dbReference type="NCBIfam" id="TIGR01297">
    <property type="entry name" value="CDF"/>
    <property type="match status" value="1"/>
</dbReference>
<evidence type="ECO:0000256" key="5">
    <source>
        <dbReference type="ARBA" id="ARBA00022989"/>
    </source>
</evidence>
<sequence>MGHAHSHDHHDHFHDTRNMNRKALIFTLLLTSTIMIVEFVGGLWTNSLALLSDAGHMLSDASSLALSLIAISFAMRPPSPNKTFGYYRFEMMAALFNGVTLFVIAGFIIYEAIGRFAAPPNVASGTMIFIATIGLIANLGSATILLKKGDVEGNLNMKSAYLHVLGDLLGSVGAIIAGVVMYFFEWYIADPIISVVVALLILKSAWGVFKESMHVLMEGVPRHMDFEEVEHALSSLEGVVKVHDLHIWAITSGMDMLSAHIVVEDDVDEQVVLQRAIDILYEQFKLEHSTIQIEKSEIVHGKLNI</sequence>
<feature type="transmembrane region" description="Helical" evidence="8">
    <location>
        <begin position="87"/>
        <end position="110"/>
    </location>
</feature>
<dbReference type="PANTHER" id="PTHR11562">
    <property type="entry name" value="CATION EFFLUX PROTEIN/ ZINC TRANSPORTER"/>
    <property type="match status" value="1"/>
</dbReference>
<evidence type="ECO:0000256" key="4">
    <source>
        <dbReference type="ARBA" id="ARBA00022692"/>
    </source>
</evidence>
<evidence type="ECO:0000256" key="7">
    <source>
        <dbReference type="ARBA" id="ARBA00023136"/>
    </source>
</evidence>
<dbReference type="Pfam" id="PF16916">
    <property type="entry name" value="ZT_dimer"/>
    <property type="match status" value="1"/>
</dbReference>
<evidence type="ECO:0000256" key="3">
    <source>
        <dbReference type="ARBA" id="ARBA00022448"/>
    </source>
</evidence>
<keyword evidence="4 8" id="KW-0812">Transmembrane</keyword>
<keyword evidence="6" id="KW-0406">Ion transport</keyword>
<dbReference type="InterPro" id="IPR027470">
    <property type="entry name" value="Cation_efflux_CTD"/>
</dbReference>
<evidence type="ECO:0000259" key="10">
    <source>
        <dbReference type="Pfam" id="PF16916"/>
    </source>
</evidence>